<name>C5BGM1_EDWI9</name>
<evidence type="ECO:0000313" key="2">
    <source>
        <dbReference type="Proteomes" id="UP000001485"/>
    </source>
</evidence>
<gene>
    <name evidence="1" type="ordered locus">NT01EI_3590</name>
</gene>
<dbReference type="KEGG" id="eic:NT01EI_3590"/>
<dbReference type="EMBL" id="CP001600">
    <property type="protein sequence ID" value="ACR70718.1"/>
    <property type="molecule type" value="Genomic_DNA"/>
</dbReference>
<dbReference type="AlphaFoldDB" id="C5BGM1"/>
<proteinExistence type="predicted"/>
<dbReference type="HOGENOM" id="CLU_3198747_0_0_6"/>
<accession>C5BGM1</accession>
<protein>
    <submittedName>
        <fullName evidence="1">Uncharacterized protein</fullName>
    </submittedName>
</protein>
<organism evidence="1 2">
    <name type="scientific">Edwardsiella ictaluri (strain 93-146)</name>
    <dbReference type="NCBI Taxonomy" id="634503"/>
    <lineage>
        <taxon>Bacteria</taxon>
        <taxon>Pseudomonadati</taxon>
        <taxon>Pseudomonadota</taxon>
        <taxon>Gammaproteobacteria</taxon>
        <taxon>Enterobacterales</taxon>
        <taxon>Hafniaceae</taxon>
        <taxon>Edwardsiella</taxon>
    </lineage>
</organism>
<sequence>MAAISTSRREFTQFVADHFIDDKYRNVLTTIMDSDGQTDHVWKDR</sequence>
<reference evidence="2" key="1">
    <citation type="submission" date="2009-03" db="EMBL/GenBank/DDBJ databases">
        <title>Complete genome sequence of Edwardsiella ictaluri 93-146.</title>
        <authorList>
            <person name="Williams M.L."/>
            <person name="Gillaspy A.F."/>
            <person name="Dyer D.W."/>
            <person name="Thune R.L."/>
            <person name="Waldbieser G.C."/>
            <person name="Schuster S.C."/>
            <person name="Gipson J."/>
            <person name="Zaitshik J."/>
            <person name="Landry C."/>
            <person name="Lawrence M.L."/>
        </authorList>
    </citation>
    <scope>NUCLEOTIDE SEQUENCE [LARGE SCALE GENOMIC DNA]</scope>
    <source>
        <strain evidence="2">93-146</strain>
    </source>
</reference>
<evidence type="ECO:0000313" key="1">
    <source>
        <dbReference type="EMBL" id="ACR70718.1"/>
    </source>
</evidence>
<dbReference type="Proteomes" id="UP000001485">
    <property type="component" value="Chromosome"/>
</dbReference>
<reference evidence="1 2" key="2">
    <citation type="journal article" date="2012" name="J. Bacteriol.">
        <title>Genome Sequence of Edwardsiella ictaluri 93-146, a Strain Associated with a Natural Channel Catfish Outbreak of Enteric Septicemia of Catfish.</title>
        <authorList>
            <person name="Williams M.L."/>
            <person name="Gillaspy A.F."/>
            <person name="Dyer D.W."/>
            <person name="Thune R.L."/>
            <person name="Waldbieser G.C."/>
            <person name="Schuster S.C."/>
            <person name="Gipson J."/>
            <person name="Zaitshik J."/>
            <person name="Landry C."/>
            <person name="Banes M.M."/>
            <person name="Lawrence M.L."/>
        </authorList>
    </citation>
    <scope>NUCLEOTIDE SEQUENCE [LARGE SCALE GENOMIC DNA]</scope>
    <source>
        <strain evidence="1 2">93-146</strain>
    </source>
</reference>